<dbReference type="Proteomes" id="UP000051401">
    <property type="component" value="Unassembled WGS sequence"/>
</dbReference>
<dbReference type="InterPro" id="IPR007387">
    <property type="entry name" value="TRAP_DctQ"/>
</dbReference>
<proteinExistence type="inferred from homology"/>
<dbReference type="STRING" id="540747.SAMN04488031_10693"/>
<comment type="subcellular location">
    <subcellularLocation>
        <location evidence="1 9">Cell inner membrane</location>
        <topology evidence="1 9">Multi-pass membrane protein</topology>
    </subcellularLocation>
</comment>
<evidence type="ECO:0000256" key="8">
    <source>
        <dbReference type="ARBA" id="ARBA00038436"/>
    </source>
</evidence>
<feature type="transmembrane region" description="Helical" evidence="9">
    <location>
        <begin position="98"/>
        <end position="120"/>
    </location>
</feature>
<keyword evidence="13" id="KW-1185">Reference proteome</keyword>
<dbReference type="PATRIC" id="fig|540747.5.peg.2232"/>
<keyword evidence="3" id="KW-1003">Cell membrane</keyword>
<feature type="transmembrane region" description="Helical" evidence="9">
    <location>
        <begin position="59"/>
        <end position="77"/>
    </location>
</feature>
<evidence type="ECO:0000313" key="12">
    <source>
        <dbReference type="EMBL" id="QEW25206.1"/>
    </source>
</evidence>
<comment type="subunit">
    <text evidence="9">The complex comprises the extracytoplasmic solute receptor protein and the two transmembrane proteins.</text>
</comment>
<sequence>MTSGAFKRTVGAADHALRAVENVLIVVGGAAIALAMVFVSSDAVMRHLFSAPLTFQYTLTESYLMVMGFSLALPWGYRTGGRIRIQLLLNTIPKGPRILLLRAGNILAAIYLTFICWQALGKTTDAFVKNDLMMGVIDWPVGWSWVWIPIGMFMLVLRLLVDAFSDFDPDAPAAH</sequence>
<comment type="function">
    <text evidence="9">Part of the tripartite ATP-independent periplasmic (TRAP) transport system.</text>
</comment>
<keyword evidence="4 9" id="KW-0997">Cell inner membrane</keyword>
<name>A0A0T5P3M8_9RHOB</name>
<dbReference type="EMBL" id="CP031598">
    <property type="protein sequence ID" value="QEW25206.1"/>
    <property type="molecule type" value="Genomic_DNA"/>
</dbReference>
<evidence type="ECO:0000313" key="11">
    <source>
        <dbReference type="EMBL" id="KRS15781.1"/>
    </source>
</evidence>
<reference evidence="12 14" key="2">
    <citation type="submission" date="2018-08" db="EMBL/GenBank/DDBJ databases">
        <title>Genetic Globetrotter - A new plasmid hitch-hiking vast phylogenetic and geographic distances.</title>
        <authorList>
            <person name="Vollmers J."/>
            <person name="Petersen J."/>
        </authorList>
    </citation>
    <scope>NUCLEOTIDE SEQUENCE [LARGE SCALE GENOMIC DNA]</scope>
    <source>
        <strain evidence="12 14">DSM 26383</strain>
    </source>
</reference>
<evidence type="ECO:0000256" key="1">
    <source>
        <dbReference type="ARBA" id="ARBA00004429"/>
    </source>
</evidence>
<dbReference type="KEGG" id="rid:RIdsm_00991"/>
<comment type="similarity">
    <text evidence="8 9">Belongs to the TRAP transporter small permease family.</text>
</comment>
<evidence type="ECO:0000256" key="3">
    <source>
        <dbReference type="ARBA" id="ARBA00022475"/>
    </source>
</evidence>
<dbReference type="AlphaFoldDB" id="A0A0T5P3M8"/>
<accession>A0A0T5P3M8</accession>
<gene>
    <name evidence="12" type="ORF">RIdsm_00991</name>
    <name evidence="11" type="ORF">XM52_22260</name>
</gene>
<evidence type="ECO:0000313" key="14">
    <source>
        <dbReference type="Proteomes" id="UP000325785"/>
    </source>
</evidence>
<dbReference type="PANTHER" id="PTHR35011">
    <property type="entry name" value="2,3-DIKETO-L-GULONATE TRAP TRANSPORTER SMALL PERMEASE PROTEIN YIAM"/>
    <property type="match status" value="1"/>
</dbReference>
<evidence type="ECO:0000256" key="5">
    <source>
        <dbReference type="ARBA" id="ARBA00022692"/>
    </source>
</evidence>
<dbReference type="EMBL" id="LAXI01000019">
    <property type="protein sequence ID" value="KRS15781.1"/>
    <property type="molecule type" value="Genomic_DNA"/>
</dbReference>
<evidence type="ECO:0000256" key="2">
    <source>
        <dbReference type="ARBA" id="ARBA00022448"/>
    </source>
</evidence>
<dbReference type="OrthoDB" id="5465095at2"/>
<dbReference type="Proteomes" id="UP000325785">
    <property type="component" value="Chromosome"/>
</dbReference>
<keyword evidence="5 9" id="KW-0812">Transmembrane</keyword>
<keyword evidence="2 9" id="KW-0813">Transport</keyword>
<evidence type="ECO:0000256" key="7">
    <source>
        <dbReference type="ARBA" id="ARBA00023136"/>
    </source>
</evidence>
<dbReference type="PANTHER" id="PTHR35011:SF10">
    <property type="entry name" value="TRAP TRANSPORTER SMALL PERMEASE PROTEIN"/>
    <property type="match status" value="1"/>
</dbReference>
<evidence type="ECO:0000313" key="13">
    <source>
        <dbReference type="Proteomes" id="UP000051401"/>
    </source>
</evidence>
<feature type="transmembrane region" description="Helical" evidence="9">
    <location>
        <begin position="20"/>
        <end position="39"/>
    </location>
</feature>
<dbReference type="RefSeq" id="WP_057819709.1">
    <property type="nucleotide sequence ID" value="NZ_CP031598.1"/>
</dbReference>
<feature type="domain" description="Tripartite ATP-independent periplasmic transporters DctQ component" evidence="10">
    <location>
        <begin position="36"/>
        <end position="167"/>
    </location>
</feature>
<keyword evidence="7 9" id="KW-0472">Membrane</keyword>
<dbReference type="GO" id="GO:0022857">
    <property type="term" value="F:transmembrane transporter activity"/>
    <property type="evidence" value="ECO:0007669"/>
    <property type="project" value="UniProtKB-UniRule"/>
</dbReference>
<evidence type="ECO:0000256" key="6">
    <source>
        <dbReference type="ARBA" id="ARBA00022989"/>
    </source>
</evidence>
<dbReference type="InterPro" id="IPR055348">
    <property type="entry name" value="DctQ"/>
</dbReference>
<dbReference type="GO" id="GO:0015740">
    <property type="term" value="P:C4-dicarboxylate transport"/>
    <property type="evidence" value="ECO:0007669"/>
    <property type="project" value="TreeGrafter"/>
</dbReference>
<evidence type="ECO:0000256" key="4">
    <source>
        <dbReference type="ARBA" id="ARBA00022519"/>
    </source>
</evidence>
<reference evidence="11 13" key="1">
    <citation type="submission" date="2015-04" db="EMBL/GenBank/DDBJ databases">
        <title>The draft genome sequence of Roseovarius indicus B108T.</title>
        <authorList>
            <person name="Li G."/>
            <person name="Lai Q."/>
            <person name="Shao Z."/>
            <person name="Yan P."/>
        </authorList>
    </citation>
    <scope>NUCLEOTIDE SEQUENCE [LARGE SCALE GENOMIC DNA]</scope>
    <source>
        <strain evidence="11 13">B108</strain>
    </source>
</reference>
<dbReference type="GO" id="GO:0005886">
    <property type="term" value="C:plasma membrane"/>
    <property type="evidence" value="ECO:0007669"/>
    <property type="project" value="UniProtKB-SubCell"/>
</dbReference>
<evidence type="ECO:0000259" key="10">
    <source>
        <dbReference type="Pfam" id="PF04290"/>
    </source>
</evidence>
<organism evidence="11 13">
    <name type="scientific">Roseovarius indicus</name>
    <dbReference type="NCBI Taxonomy" id="540747"/>
    <lineage>
        <taxon>Bacteria</taxon>
        <taxon>Pseudomonadati</taxon>
        <taxon>Pseudomonadota</taxon>
        <taxon>Alphaproteobacteria</taxon>
        <taxon>Rhodobacterales</taxon>
        <taxon>Roseobacteraceae</taxon>
        <taxon>Roseovarius</taxon>
    </lineage>
</organism>
<keyword evidence="6 9" id="KW-1133">Transmembrane helix</keyword>
<evidence type="ECO:0000256" key="9">
    <source>
        <dbReference type="RuleBase" id="RU369079"/>
    </source>
</evidence>
<feature type="transmembrane region" description="Helical" evidence="9">
    <location>
        <begin position="140"/>
        <end position="161"/>
    </location>
</feature>
<protein>
    <recommendedName>
        <fullName evidence="9">TRAP transporter small permease protein</fullName>
    </recommendedName>
</protein>
<dbReference type="Pfam" id="PF04290">
    <property type="entry name" value="DctQ"/>
    <property type="match status" value="1"/>
</dbReference>